<protein>
    <submittedName>
        <fullName evidence="2">Glycosyltransferase</fullName>
    </submittedName>
</protein>
<reference evidence="2" key="1">
    <citation type="submission" date="2021-02" db="EMBL/GenBank/DDBJ databases">
        <title>Draft genome sequence of Microbispora sp. RL4-1S isolated from rice leaves in Thailand.</title>
        <authorList>
            <person name="Muangham S."/>
            <person name="Duangmal K."/>
        </authorList>
    </citation>
    <scope>NUCLEOTIDE SEQUENCE</scope>
    <source>
        <strain evidence="2">RL4-1S</strain>
    </source>
</reference>
<proteinExistence type="predicted"/>
<evidence type="ECO:0000313" key="3">
    <source>
        <dbReference type="Proteomes" id="UP000674234"/>
    </source>
</evidence>
<dbReference type="InterPro" id="IPR029044">
    <property type="entry name" value="Nucleotide-diphossugar_trans"/>
</dbReference>
<dbReference type="PANTHER" id="PTHR43685:SF3">
    <property type="entry name" value="SLR2126 PROTEIN"/>
    <property type="match status" value="1"/>
</dbReference>
<dbReference type="EMBL" id="JAFCNB010000007">
    <property type="protein sequence ID" value="MBP2705185.1"/>
    <property type="molecule type" value="Genomic_DNA"/>
</dbReference>
<gene>
    <name evidence="2" type="ORF">JOL79_15320</name>
</gene>
<dbReference type="PANTHER" id="PTHR43685">
    <property type="entry name" value="GLYCOSYLTRANSFERASE"/>
    <property type="match status" value="1"/>
</dbReference>
<dbReference type="SUPFAM" id="SSF53448">
    <property type="entry name" value="Nucleotide-diphospho-sugar transferases"/>
    <property type="match status" value="1"/>
</dbReference>
<organism evidence="2 3">
    <name type="scientific">Microbispora oryzae</name>
    <dbReference type="NCBI Taxonomy" id="2806554"/>
    <lineage>
        <taxon>Bacteria</taxon>
        <taxon>Bacillati</taxon>
        <taxon>Actinomycetota</taxon>
        <taxon>Actinomycetes</taxon>
        <taxon>Streptosporangiales</taxon>
        <taxon>Streptosporangiaceae</taxon>
        <taxon>Microbispora</taxon>
    </lineage>
</organism>
<dbReference type="InterPro" id="IPR050834">
    <property type="entry name" value="Glycosyltransf_2"/>
</dbReference>
<evidence type="ECO:0000313" key="2">
    <source>
        <dbReference type="EMBL" id="MBP2705185.1"/>
    </source>
</evidence>
<dbReference type="Pfam" id="PF00535">
    <property type="entry name" value="Glycos_transf_2"/>
    <property type="match status" value="1"/>
</dbReference>
<sequence>MCGVGEERPRIRHNDYSPLTPPALGAWDPRLTVSVVVPAHGGQRKLDLTLAALSAQTYPAALTEVVVVDDGSEPPLRLPEIRPAGTRIVAAGPGGWGPGHAVNSGVRVSDGAVVQRLDADMVLHRAHLESMMRWHHLTDYVVAIGSKRFVEEPEATPAQVRRAVLADALDAVVDLSHSVPSSTERTIIRLDGLRRSRNPYHNCTGPTLSLHRSLFEAVGGFDPDVIRGEDTEFGYRLAQAGAVFVPDMEAVSAHLGLPSQRRDREAAIRAVQPYLAHRIPLRRDLRKEPGRGWLVPYVEVVLDVGDASEEEARRAVACALSGTLQDVRVTLVAPWSALPSGRHSVLRDPAFGLRMLREEYRHDPRVRLADAPSPTAAPAPFRYVGPAGTPLGARSLERMVGHVADERLGLLEIALPDGGRARLERTEAVSRALLLAAPDEPLTDVIRQTHGVERTDPSRFWPCA</sequence>
<name>A0A940WGM9_9ACTN</name>
<dbReference type="Gene3D" id="3.90.550.10">
    <property type="entry name" value="Spore Coat Polysaccharide Biosynthesis Protein SpsA, Chain A"/>
    <property type="match status" value="1"/>
</dbReference>
<feature type="domain" description="Glycosyltransferase 2-like" evidence="1">
    <location>
        <begin position="34"/>
        <end position="217"/>
    </location>
</feature>
<accession>A0A940WGM9</accession>
<dbReference type="AlphaFoldDB" id="A0A940WGM9"/>
<keyword evidence="3" id="KW-1185">Reference proteome</keyword>
<dbReference type="Proteomes" id="UP000674234">
    <property type="component" value="Unassembled WGS sequence"/>
</dbReference>
<comment type="caution">
    <text evidence="2">The sequence shown here is derived from an EMBL/GenBank/DDBJ whole genome shotgun (WGS) entry which is preliminary data.</text>
</comment>
<evidence type="ECO:0000259" key="1">
    <source>
        <dbReference type="Pfam" id="PF00535"/>
    </source>
</evidence>
<dbReference type="InterPro" id="IPR001173">
    <property type="entry name" value="Glyco_trans_2-like"/>
</dbReference>